<dbReference type="AlphaFoldDB" id="A0A3S2Y6F5"/>
<dbReference type="Pfam" id="PF00571">
    <property type="entry name" value="CBS"/>
    <property type="match status" value="2"/>
</dbReference>
<protein>
    <submittedName>
        <fullName evidence="10">KpsF/GutQ family sugar-phosphate isomerase</fullName>
    </submittedName>
</protein>
<reference evidence="10 11" key="1">
    <citation type="submission" date="2019-01" db="EMBL/GenBank/DDBJ databases">
        <authorList>
            <person name="Chen W.-M."/>
        </authorList>
    </citation>
    <scope>NUCLEOTIDE SEQUENCE [LARGE SCALE GENOMIC DNA]</scope>
    <source>
        <strain evidence="10 11">FSY-9</strain>
    </source>
</reference>
<dbReference type="Gene3D" id="3.40.50.10490">
    <property type="entry name" value="Glucose-6-phosphate isomerase like protein, domain 1"/>
    <property type="match status" value="1"/>
</dbReference>
<dbReference type="InterPro" id="IPR004800">
    <property type="entry name" value="KdsD/KpsF-type"/>
</dbReference>
<feature type="site" description="Catalytically relevant" evidence="6">
    <location>
        <position position="200"/>
    </location>
</feature>
<accession>A0A3S2Y6F5</accession>
<dbReference type="PANTHER" id="PTHR42745:SF1">
    <property type="entry name" value="ARABINOSE 5-PHOSPHATE ISOMERASE KDSD"/>
    <property type="match status" value="1"/>
</dbReference>
<dbReference type="Proteomes" id="UP000282837">
    <property type="component" value="Unassembled WGS sequence"/>
</dbReference>
<comment type="caution">
    <text evidence="10">The sequence shown here is derived from an EMBL/GenBank/DDBJ whole genome shotgun (WGS) entry which is preliminary data.</text>
</comment>
<evidence type="ECO:0000256" key="2">
    <source>
        <dbReference type="ARBA" id="ARBA00022737"/>
    </source>
</evidence>
<dbReference type="GO" id="GO:1901135">
    <property type="term" value="P:carbohydrate derivative metabolic process"/>
    <property type="evidence" value="ECO:0007669"/>
    <property type="project" value="InterPro"/>
</dbReference>
<evidence type="ECO:0000256" key="1">
    <source>
        <dbReference type="ARBA" id="ARBA00008165"/>
    </source>
</evidence>
<evidence type="ECO:0000259" key="8">
    <source>
        <dbReference type="PROSITE" id="PS51371"/>
    </source>
</evidence>
<feature type="domain" description="CBS" evidence="8">
    <location>
        <begin position="280"/>
        <end position="337"/>
    </location>
</feature>
<proteinExistence type="inferred from homology"/>
<feature type="binding site" evidence="5">
    <location>
        <position position="89"/>
    </location>
    <ligand>
        <name>Zn(2+)</name>
        <dbReference type="ChEBI" id="CHEBI:29105"/>
    </ligand>
</feature>
<keyword evidence="2" id="KW-0677">Repeat</keyword>
<dbReference type="SMART" id="SM00116">
    <property type="entry name" value="CBS"/>
    <property type="match status" value="2"/>
</dbReference>
<evidence type="ECO:0000313" key="10">
    <source>
        <dbReference type="EMBL" id="RVU03260.1"/>
    </source>
</evidence>
<evidence type="ECO:0000256" key="7">
    <source>
        <dbReference type="PROSITE-ProRule" id="PRU00703"/>
    </source>
</evidence>
<dbReference type="InterPro" id="IPR050986">
    <property type="entry name" value="GutQ/KpsF_isomerases"/>
</dbReference>
<keyword evidence="5" id="KW-0862">Zinc</keyword>
<evidence type="ECO:0000256" key="6">
    <source>
        <dbReference type="PIRSR" id="PIRSR004692-3"/>
    </source>
</evidence>
<keyword evidence="3 7" id="KW-0129">CBS domain</keyword>
<feature type="site" description="Catalytically relevant" evidence="6">
    <location>
        <position position="118"/>
    </location>
</feature>
<dbReference type="GO" id="GO:0016853">
    <property type="term" value="F:isomerase activity"/>
    <property type="evidence" value="ECO:0007669"/>
    <property type="project" value="UniProtKB-KW"/>
</dbReference>
<dbReference type="EMBL" id="SACO01000018">
    <property type="protein sequence ID" value="RVU03260.1"/>
    <property type="molecule type" value="Genomic_DNA"/>
</dbReference>
<evidence type="ECO:0000313" key="11">
    <source>
        <dbReference type="Proteomes" id="UP000282837"/>
    </source>
</evidence>
<evidence type="ECO:0000256" key="4">
    <source>
        <dbReference type="PIRNR" id="PIRNR004692"/>
    </source>
</evidence>
<dbReference type="PANTHER" id="PTHR42745">
    <property type="match status" value="1"/>
</dbReference>
<feature type="domain" description="SIS" evidence="9">
    <location>
        <begin position="48"/>
        <end position="191"/>
    </location>
</feature>
<dbReference type="InterPro" id="IPR035474">
    <property type="entry name" value="SIS_Kpsf"/>
</dbReference>
<dbReference type="OrthoDB" id="9762536at2"/>
<feature type="domain" description="CBS" evidence="8">
    <location>
        <begin position="216"/>
        <end position="275"/>
    </location>
</feature>
<gene>
    <name evidence="10" type="ORF">EOE18_16740</name>
</gene>
<dbReference type="InterPro" id="IPR046348">
    <property type="entry name" value="SIS_dom_sf"/>
</dbReference>
<dbReference type="GO" id="GO:0097367">
    <property type="term" value="F:carbohydrate derivative binding"/>
    <property type="evidence" value="ECO:0007669"/>
    <property type="project" value="InterPro"/>
</dbReference>
<dbReference type="GO" id="GO:0005975">
    <property type="term" value="P:carbohydrate metabolic process"/>
    <property type="evidence" value="ECO:0007669"/>
    <property type="project" value="InterPro"/>
</dbReference>
<organism evidence="10 11">
    <name type="scientific">Novosphingobium umbonatum</name>
    <dbReference type="NCBI Taxonomy" id="1908524"/>
    <lineage>
        <taxon>Bacteria</taxon>
        <taxon>Pseudomonadati</taxon>
        <taxon>Pseudomonadota</taxon>
        <taxon>Alphaproteobacteria</taxon>
        <taxon>Sphingomonadales</taxon>
        <taxon>Sphingomonadaceae</taxon>
        <taxon>Novosphingobium</taxon>
    </lineage>
</organism>
<evidence type="ECO:0000259" key="9">
    <source>
        <dbReference type="PROSITE" id="PS51464"/>
    </source>
</evidence>
<sequence length="337" mass="35438">MTETSSVFTLGAGFDAYSALERGREVIRQERDGLDLLARSLDEAFAEACSLIIHCRRRVVVCGMGKSGHVGRKMSATLSATGSPSVFLHPAEAAHGDLGMMVQGDVLVLISNSGNTRELRPVIAHAQAMGLKMIGIVSDPESMVGEAVNVLLTLPPVAEACEGSMAPTTSTTLQLALGDALALSVMQARGVTQSRIRALHPGGSIGLRLTPVAEVMQGPSALPLVERHTPMAEVVSVITNGRFGLAGVVDEVGDLCGVITDGDLRRHFAMLAHATAAQVMTRSPRSIPSDMLAGDVLQFLNDEKITAAFVVKCGDPARSKRPVGIVHIHDLLQLGLS</sequence>
<dbReference type="InterPro" id="IPR000644">
    <property type="entry name" value="CBS_dom"/>
</dbReference>
<comment type="similarity">
    <text evidence="1 4">Belongs to the SIS family. GutQ/KpsF subfamily.</text>
</comment>
<keyword evidence="11" id="KW-1185">Reference proteome</keyword>
<dbReference type="CDD" id="cd05014">
    <property type="entry name" value="SIS_Kpsf"/>
    <property type="match status" value="1"/>
</dbReference>
<dbReference type="PIRSF" id="PIRSF004692">
    <property type="entry name" value="KdsD_KpsF"/>
    <property type="match status" value="1"/>
</dbReference>
<dbReference type="InterPro" id="IPR001347">
    <property type="entry name" value="SIS_dom"/>
</dbReference>
<dbReference type="SUPFAM" id="SSF53697">
    <property type="entry name" value="SIS domain"/>
    <property type="match status" value="1"/>
</dbReference>
<feature type="site" description="Catalytically relevant" evidence="6">
    <location>
        <position position="66"/>
    </location>
</feature>
<dbReference type="NCBIfam" id="TIGR00393">
    <property type="entry name" value="kpsF"/>
    <property type="match status" value="1"/>
</dbReference>
<evidence type="ECO:0000256" key="5">
    <source>
        <dbReference type="PIRSR" id="PIRSR004692-2"/>
    </source>
</evidence>
<dbReference type="Gene3D" id="3.10.580.10">
    <property type="entry name" value="CBS-domain"/>
    <property type="match status" value="1"/>
</dbReference>
<feature type="site" description="Catalytically relevant" evidence="6">
    <location>
        <position position="159"/>
    </location>
</feature>
<name>A0A3S2Y6F5_9SPHN</name>
<evidence type="ECO:0000256" key="3">
    <source>
        <dbReference type="ARBA" id="ARBA00023122"/>
    </source>
</evidence>
<dbReference type="RefSeq" id="WP_127711639.1">
    <property type="nucleotide sequence ID" value="NZ_SACO01000018.1"/>
</dbReference>
<dbReference type="SUPFAM" id="SSF54631">
    <property type="entry name" value="CBS-domain pair"/>
    <property type="match status" value="1"/>
</dbReference>
<keyword evidence="10" id="KW-0413">Isomerase</keyword>
<dbReference type="CDD" id="cd04604">
    <property type="entry name" value="CBS_pair_SIS_assoc"/>
    <property type="match status" value="1"/>
</dbReference>
<dbReference type="PROSITE" id="PS51464">
    <property type="entry name" value="SIS"/>
    <property type="match status" value="1"/>
</dbReference>
<keyword evidence="5" id="KW-0479">Metal-binding</keyword>
<dbReference type="GO" id="GO:0046872">
    <property type="term" value="F:metal ion binding"/>
    <property type="evidence" value="ECO:0007669"/>
    <property type="project" value="UniProtKB-KW"/>
</dbReference>
<dbReference type="Pfam" id="PF01380">
    <property type="entry name" value="SIS"/>
    <property type="match status" value="1"/>
</dbReference>
<dbReference type="PROSITE" id="PS51371">
    <property type="entry name" value="CBS"/>
    <property type="match status" value="2"/>
</dbReference>
<dbReference type="InterPro" id="IPR046342">
    <property type="entry name" value="CBS_dom_sf"/>
</dbReference>